<sequence>MYEQRSHSILNHILENLPSQLTEHDLRYFLIRLGANFYAIHSLFEKLYGRRKDFNEQLKNLVERMAWSYVARANDLRIDDRACEDDYNWFLSEELVGMALYTNGFAEDIQDLHQKLDYFEELGINVIHLMPILKCPQGASDGGYAVSDYRQIDPRIGDLEQLKKLVKTMRNRDMHLVLDVVVNHTSNEHQWAQKAQQGDQKYQDFYYMFDDRRTPDMFEQTLPEIFPETAPGNFTWDPSAQKWVMTVFNDYQWDLNYSNPAVFIEMLDIILFWANQGADIVRLDAVAFLWKKIGTVSQNEDEAHLILQLMKDCCQVVAPSLLFIAEAIVAPSEVIKYFGEDAVVAKECEIAYNATTMALLWDAMATKNANLLRQGLRSLPTKLDGATWLNYVRCHDDIGFGFDDHDIAIAGYNPYEHRRFLHNYFIGNHKDSDARGIPFAENPKTGDARISGSLASLIGLEEAIEQADPALIQHAIDRILLLHGIILSFGGIPLLYYGDEIGVTNDFSYLQNHDKQADNRWVHRPIINWHKAELRHQEGSIEAKIFNGIKHLIAVRKAQPVFADFNNRVLLELSNPALFAYSRFDVKDQSKRITVLANFSAEQHFLKTDDIEGLQGVSPSSLINAITGKEPEHFQNDLILKPYELLYLCT</sequence>
<dbReference type="InterPro" id="IPR044077">
    <property type="entry name" value="Amylosucrase"/>
</dbReference>
<evidence type="ECO:0000259" key="1">
    <source>
        <dbReference type="SMART" id="SM00642"/>
    </source>
</evidence>
<keyword evidence="2" id="KW-0328">Glycosyltransferase</keyword>
<dbReference type="Pfam" id="PF00128">
    <property type="entry name" value="Alpha-amylase"/>
    <property type="match status" value="1"/>
</dbReference>
<gene>
    <name evidence="2" type="ORF">MARGE09_P3581</name>
</gene>
<accession>A0AAN2BLS3</accession>
<dbReference type="GO" id="GO:0047669">
    <property type="term" value="F:amylosucrase activity"/>
    <property type="evidence" value="ECO:0007669"/>
    <property type="project" value="UniProtKB-EC"/>
</dbReference>
<dbReference type="InterPro" id="IPR017853">
    <property type="entry name" value="GH"/>
</dbReference>
<dbReference type="SMART" id="SM00642">
    <property type="entry name" value="Aamy"/>
    <property type="match status" value="1"/>
</dbReference>
<dbReference type="Gene3D" id="3.90.400.10">
    <property type="entry name" value="Oligo-1,6-glucosidase, Domain 2"/>
    <property type="match status" value="1"/>
</dbReference>
<protein>
    <submittedName>
        <fullName evidence="2">Amylosucrase</fullName>
        <ecNumber evidence="2">2.4.1.4</ecNumber>
    </submittedName>
</protein>
<dbReference type="Gene3D" id="1.10.1740.10">
    <property type="match status" value="1"/>
</dbReference>
<dbReference type="InterPro" id="IPR013780">
    <property type="entry name" value="Glyco_hydro_b"/>
</dbReference>
<organism evidence="2 3">
    <name type="scientific">Marinagarivorans cellulosilyticus</name>
    <dbReference type="NCBI Taxonomy" id="2721545"/>
    <lineage>
        <taxon>Bacteria</taxon>
        <taxon>Pseudomonadati</taxon>
        <taxon>Pseudomonadota</taxon>
        <taxon>Gammaproteobacteria</taxon>
        <taxon>Cellvibrionales</taxon>
        <taxon>Cellvibrionaceae</taxon>
        <taxon>Marinagarivorans</taxon>
    </lineage>
</organism>
<feature type="domain" description="Glycosyl hydrolase family 13 catalytic" evidence="1">
    <location>
        <begin position="99"/>
        <end position="556"/>
    </location>
</feature>
<reference evidence="2 3" key="1">
    <citation type="journal article" date="2022" name="IScience">
        <title>An ultrasensitive nanofiber-based assay for enzymatic hydrolysis and deep-sea microbial degradation of cellulose.</title>
        <authorList>
            <person name="Tsudome M."/>
            <person name="Tachioka M."/>
            <person name="Miyazaki M."/>
            <person name="Uchimura K."/>
            <person name="Tsuda M."/>
            <person name="Takaki Y."/>
            <person name="Deguchi S."/>
        </authorList>
    </citation>
    <scope>NUCLEOTIDE SEQUENCE [LARGE SCALE GENOMIC DNA]</scope>
    <source>
        <strain evidence="2 3">GE09</strain>
    </source>
</reference>
<dbReference type="EC" id="2.4.1.4" evidence="2"/>
<dbReference type="GO" id="GO:0005975">
    <property type="term" value="P:carbohydrate metabolic process"/>
    <property type="evidence" value="ECO:0007669"/>
    <property type="project" value="InterPro"/>
</dbReference>
<dbReference type="PANTHER" id="PTHR10357:SF213">
    <property type="entry name" value="ALPHA AMYLASE CATALYTIC REGION"/>
    <property type="match status" value="1"/>
</dbReference>
<dbReference type="AlphaFoldDB" id="A0AAN2BLS3"/>
<dbReference type="KEGG" id="marq:MARGE09_P3581"/>
<dbReference type="InterPro" id="IPR006047">
    <property type="entry name" value="GH13_cat_dom"/>
</dbReference>
<dbReference type="Gene3D" id="2.60.40.1180">
    <property type="entry name" value="Golgi alpha-mannosidase II"/>
    <property type="match status" value="1"/>
</dbReference>
<dbReference type="Proteomes" id="UP001320119">
    <property type="component" value="Chromosome"/>
</dbReference>
<dbReference type="SUPFAM" id="SSF51445">
    <property type="entry name" value="(Trans)glycosidases"/>
    <property type="match status" value="1"/>
</dbReference>
<dbReference type="PANTHER" id="PTHR10357">
    <property type="entry name" value="ALPHA-AMYLASE FAMILY MEMBER"/>
    <property type="match status" value="1"/>
</dbReference>
<evidence type="ECO:0000313" key="3">
    <source>
        <dbReference type="Proteomes" id="UP001320119"/>
    </source>
</evidence>
<proteinExistence type="predicted"/>
<dbReference type="CDD" id="cd11324">
    <property type="entry name" value="AmyAc_Amylosucrase"/>
    <property type="match status" value="1"/>
</dbReference>
<dbReference type="Gene3D" id="3.20.20.80">
    <property type="entry name" value="Glycosidases"/>
    <property type="match status" value="1"/>
</dbReference>
<keyword evidence="3" id="KW-1185">Reference proteome</keyword>
<dbReference type="RefSeq" id="WP_236984615.1">
    <property type="nucleotide sequence ID" value="NZ_AP023086.1"/>
</dbReference>
<dbReference type="InterPro" id="IPR045857">
    <property type="entry name" value="O16G_dom_2"/>
</dbReference>
<name>A0AAN2BLS3_9GAMM</name>
<dbReference type="EMBL" id="AP023086">
    <property type="protein sequence ID" value="BCD99379.1"/>
    <property type="molecule type" value="Genomic_DNA"/>
</dbReference>
<keyword evidence="2" id="KW-0808">Transferase</keyword>
<evidence type="ECO:0000313" key="2">
    <source>
        <dbReference type="EMBL" id="BCD99379.1"/>
    </source>
</evidence>